<protein>
    <recommendedName>
        <fullName evidence="2">DUF6604 domain-containing protein</fullName>
    </recommendedName>
</protein>
<dbReference type="Proteomes" id="UP000664203">
    <property type="component" value="Unassembled WGS sequence"/>
</dbReference>
<evidence type="ECO:0000313" key="3">
    <source>
        <dbReference type="EMBL" id="CAF9911903.1"/>
    </source>
</evidence>
<dbReference type="OrthoDB" id="4821062at2759"/>
<organism evidence="3 4">
    <name type="scientific">Alectoria fallacina</name>
    <dbReference type="NCBI Taxonomy" id="1903189"/>
    <lineage>
        <taxon>Eukaryota</taxon>
        <taxon>Fungi</taxon>
        <taxon>Dikarya</taxon>
        <taxon>Ascomycota</taxon>
        <taxon>Pezizomycotina</taxon>
        <taxon>Lecanoromycetes</taxon>
        <taxon>OSLEUM clade</taxon>
        <taxon>Lecanoromycetidae</taxon>
        <taxon>Lecanorales</taxon>
        <taxon>Lecanorineae</taxon>
        <taxon>Parmeliaceae</taxon>
        <taxon>Alectoria</taxon>
    </lineage>
</organism>
<dbReference type="Pfam" id="PF20253">
    <property type="entry name" value="DUF6604"/>
    <property type="match status" value="1"/>
</dbReference>
<evidence type="ECO:0000259" key="2">
    <source>
        <dbReference type="Pfam" id="PF20253"/>
    </source>
</evidence>
<evidence type="ECO:0000313" key="4">
    <source>
        <dbReference type="Proteomes" id="UP000664203"/>
    </source>
</evidence>
<proteinExistence type="predicted"/>
<feature type="domain" description="DUF6604" evidence="2">
    <location>
        <begin position="21"/>
        <end position="237"/>
    </location>
</feature>
<feature type="compositionally biased region" description="Polar residues" evidence="1">
    <location>
        <begin position="150"/>
        <end position="168"/>
    </location>
</feature>
<keyword evidence="4" id="KW-1185">Reference proteome</keyword>
<reference evidence="3" key="1">
    <citation type="submission" date="2021-03" db="EMBL/GenBank/DDBJ databases">
        <authorList>
            <person name="Tagirdzhanova G."/>
        </authorList>
    </citation>
    <scope>NUCLEOTIDE SEQUENCE</scope>
</reference>
<sequence>MASSLSKRVKLTPDLVQTFRRYKKATGAVVSWLAEDQDGTTWSLDDLMQAALATKTKNIRIPLEISQAFELAIGARTEISDYFTQKVGIKDASTLSHEHFTKTLRSIYKLLRVPQHAIAKNRCSPTLGPQSSSMFANAFEQLTLVAPESESPSSGNSTPTGDATQHATSEVPVEDTAGPSFVLKDDHLARDFELFHAISSLNSTCVKIKECWVKAAEGSMSMLFAAWLTTAALEDTRRCFNGGPVSISLNAWDHGDLYAKYIALLEADVNENNKKMSLTQGTVSFFLHGLQTPWIAILMSQGKTYTAKELRESVFQKPAEHVTVEVGTDERQKAERSLMDLLLRSIRRLLYQKGDTPSNFVLDMNPLLRPLRFFYGMKGSSIQTDIVFGLHLLVESYKSFTLPKKLPSVPNGRVQMLRFAQDVKSSLNRARLLRPWIISIICDCSDCLENALSVAMIEFEADLAGLATERRFDLYYQAPWVAGHQMNEILSRATGLGLRLCNRMRFVGTVLHLYNMLRQHDAIEEETIILEKLCAVLAQGVFSGSRPDCNFFAKYAVFTGGRISFDRSKRHRPNPNGEICPCCGEKIDPSNGADRNWRITIPKYSTKLLYSHDISAFDGLYCCHFQHVCKCWPHVWHGLDRGKNVTDKQISQARDELSVHPCASVLDHLEGVVGAEFEGSFPVAKINWLEIYITCTEILANFSRATGFEEDCPDPEFAYNHERWTFLGRNFVEDLLTLADKLPNRANDGSELVATQWETIGHARKAIRTALEGKHLLYALPYTED</sequence>
<dbReference type="PANTHER" id="PTHR38795">
    <property type="entry name" value="DUF6604 DOMAIN-CONTAINING PROTEIN"/>
    <property type="match status" value="1"/>
</dbReference>
<accession>A0A8H3IB74</accession>
<dbReference type="EMBL" id="CAJPDR010000052">
    <property type="protein sequence ID" value="CAF9911903.1"/>
    <property type="molecule type" value="Genomic_DNA"/>
</dbReference>
<dbReference type="PANTHER" id="PTHR38795:SF1">
    <property type="entry name" value="DUF6604 DOMAIN-CONTAINING PROTEIN"/>
    <property type="match status" value="1"/>
</dbReference>
<gene>
    <name evidence="3" type="ORF">ALECFALPRED_007756</name>
</gene>
<name>A0A8H3IB74_9LECA</name>
<comment type="caution">
    <text evidence="3">The sequence shown here is derived from an EMBL/GenBank/DDBJ whole genome shotgun (WGS) entry which is preliminary data.</text>
</comment>
<dbReference type="AlphaFoldDB" id="A0A8H3IB74"/>
<dbReference type="InterPro" id="IPR046539">
    <property type="entry name" value="DUF6604"/>
</dbReference>
<evidence type="ECO:0000256" key="1">
    <source>
        <dbReference type="SAM" id="MobiDB-lite"/>
    </source>
</evidence>
<feature type="region of interest" description="Disordered" evidence="1">
    <location>
        <begin position="146"/>
        <end position="172"/>
    </location>
</feature>